<keyword evidence="2" id="KW-1185">Reference proteome</keyword>
<name>A0A9X7W475_9BACL</name>
<gene>
    <name evidence="1" type="ORF">JZ786_09885</name>
</gene>
<dbReference type="EMBL" id="CP071182">
    <property type="protein sequence ID" value="QSO49193.1"/>
    <property type="molecule type" value="Genomic_DNA"/>
</dbReference>
<protein>
    <submittedName>
        <fullName evidence="1">Uncharacterized protein</fullName>
    </submittedName>
</protein>
<dbReference type="AlphaFoldDB" id="A0A9X7W475"/>
<reference evidence="1 2" key="1">
    <citation type="submission" date="2021-02" db="EMBL/GenBank/DDBJ databases">
        <title>Alicyclobacillus curvatus sp. nov. and Alicyclobacillus mengziensis sp. nov., two acidophilic bacteria isolated from acid mine drainage.</title>
        <authorList>
            <person name="Huang Y."/>
        </authorList>
    </citation>
    <scope>NUCLEOTIDE SEQUENCE [LARGE SCALE GENOMIC DNA]</scope>
    <source>
        <strain evidence="1 2">S30H14</strain>
    </source>
</reference>
<organism evidence="1 2">
    <name type="scientific">Alicyclobacillus mengziensis</name>
    <dbReference type="NCBI Taxonomy" id="2931921"/>
    <lineage>
        <taxon>Bacteria</taxon>
        <taxon>Bacillati</taxon>
        <taxon>Bacillota</taxon>
        <taxon>Bacilli</taxon>
        <taxon>Bacillales</taxon>
        <taxon>Alicyclobacillaceae</taxon>
        <taxon>Alicyclobacillus</taxon>
    </lineage>
</organism>
<dbReference type="Proteomes" id="UP000663505">
    <property type="component" value="Chromosome"/>
</dbReference>
<accession>A0A9X7W475</accession>
<evidence type="ECO:0000313" key="2">
    <source>
        <dbReference type="Proteomes" id="UP000663505"/>
    </source>
</evidence>
<evidence type="ECO:0000313" key="1">
    <source>
        <dbReference type="EMBL" id="QSO49193.1"/>
    </source>
</evidence>
<sequence>MSFVGMIALVVIGVITVMAMLIDPRNNCPYPLFYENQDYYLSIRSNAHEAVTFHHDSPLIRNAVHQEYDDHLSGHLNFRTEVGLTELVVRHPSLFAPNILAKLDAVRTPYLHRGLCCTT</sequence>
<dbReference type="RefSeq" id="WP_206658506.1">
    <property type="nucleotide sequence ID" value="NZ_CP071182.1"/>
</dbReference>
<dbReference type="KEGG" id="afx:JZ786_09885"/>
<proteinExistence type="predicted"/>